<dbReference type="Gramene" id="ESW15763">
    <property type="protein sequence ID" value="ESW15763"/>
    <property type="gene ID" value="PHAVU_007G100000g"/>
</dbReference>
<organism evidence="2 3">
    <name type="scientific">Phaseolus vulgaris</name>
    <name type="common">Kidney bean</name>
    <name type="synonym">French bean</name>
    <dbReference type="NCBI Taxonomy" id="3885"/>
    <lineage>
        <taxon>Eukaryota</taxon>
        <taxon>Viridiplantae</taxon>
        <taxon>Streptophyta</taxon>
        <taxon>Embryophyta</taxon>
        <taxon>Tracheophyta</taxon>
        <taxon>Spermatophyta</taxon>
        <taxon>Magnoliopsida</taxon>
        <taxon>eudicotyledons</taxon>
        <taxon>Gunneridae</taxon>
        <taxon>Pentapetalae</taxon>
        <taxon>rosids</taxon>
        <taxon>fabids</taxon>
        <taxon>Fabales</taxon>
        <taxon>Fabaceae</taxon>
        <taxon>Papilionoideae</taxon>
        <taxon>50 kb inversion clade</taxon>
        <taxon>NPAAA clade</taxon>
        <taxon>indigoferoid/millettioid clade</taxon>
        <taxon>Phaseoleae</taxon>
        <taxon>Phaseolus</taxon>
    </lineage>
</organism>
<name>V7BFY4_PHAVU</name>
<dbReference type="Proteomes" id="UP000000226">
    <property type="component" value="Chromosome 7"/>
</dbReference>
<dbReference type="SMR" id="V7BFY4"/>
<evidence type="ECO:0000313" key="2">
    <source>
        <dbReference type="EMBL" id="ESW15763.1"/>
    </source>
</evidence>
<gene>
    <name evidence="2" type="ORF">PHAVU_007G100000g</name>
</gene>
<keyword evidence="3" id="KW-1185">Reference proteome</keyword>
<feature type="compositionally biased region" description="Low complexity" evidence="1">
    <location>
        <begin position="52"/>
        <end position="61"/>
    </location>
</feature>
<accession>V7BFY4</accession>
<dbReference type="AlphaFoldDB" id="V7BFY4"/>
<sequence>MAPSPLRMSPLPHSLSVSLAVMPSFHPTPEPAPTMALHRATSPSTLPPFVTSSSAKPPSSSFTTLQTTIDRTWHREHTPVNISSKNNMPKVLSHLSRWAKTYKFSHPTFCP</sequence>
<evidence type="ECO:0000256" key="1">
    <source>
        <dbReference type="SAM" id="MobiDB-lite"/>
    </source>
</evidence>
<feature type="region of interest" description="Disordered" evidence="1">
    <location>
        <begin position="30"/>
        <end position="64"/>
    </location>
</feature>
<protein>
    <submittedName>
        <fullName evidence="2">Uncharacterized protein</fullName>
    </submittedName>
</protein>
<evidence type="ECO:0000313" key="3">
    <source>
        <dbReference type="Proteomes" id="UP000000226"/>
    </source>
</evidence>
<reference evidence="3" key="1">
    <citation type="journal article" date="2014" name="Nat. Genet.">
        <title>A reference genome for common bean and genome-wide analysis of dual domestications.</title>
        <authorList>
            <person name="Schmutz J."/>
            <person name="McClean P.E."/>
            <person name="Mamidi S."/>
            <person name="Wu G.A."/>
            <person name="Cannon S.B."/>
            <person name="Grimwood J."/>
            <person name="Jenkins J."/>
            <person name="Shu S."/>
            <person name="Song Q."/>
            <person name="Chavarro C."/>
            <person name="Torres-Torres M."/>
            <person name="Geffroy V."/>
            <person name="Moghaddam S.M."/>
            <person name="Gao D."/>
            <person name="Abernathy B."/>
            <person name="Barry K."/>
            <person name="Blair M."/>
            <person name="Brick M.A."/>
            <person name="Chovatia M."/>
            <person name="Gepts P."/>
            <person name="Goodstein D.M."/>
            <person name="Gonzales M."/>
            <person name="Hellsten U."/>
            <person name="Hyten D.L."/>
            <person name="Jia G."/>
            <person name="Kelly J.D."/>
            <person name="Kudrna D."/>
            <person name="Lee R."/>
            <person name="Richard M.M."/>
            <person name="Miklas P.N."/>
            <person name="Osorno J.M."/>
            <person name="Rodrigues J."/>
            <person name="Thareau V."/>
            <person name="Urrea C.A."/>
            <person name="Wang M."/>
            <person name="Yu Y."/>
            <person name="Zhang M."/>
            <person name="Wing R.A."/>
            <person name="Cregan P.B."/>
            <person name="Rokhsar D.S."/>
            <person name="Jackson S.A."/>
        </authorList>
    </citation>
    <scope>NUCLEOTIDE SEQUENCE [LARGE SCALE GENOMIC DNA]</scope>
    <source>
        <strain evidence="3">cv. G19833</strain>
    </source>
</reference>
<proteinExistence type="predicted"/>
<dbReference type="EMBL" id="CM002294">
    <property type="protein sequence ID" value="ESW15763.1"/>
    <property type="molecule type" value="Genomic_DNA"/>
</dbReference>